<keyword evidence="2" id="KW-0040">ANK repeat</keyword>
<sequence length="677" mass="76440">MFAFSVTSYSSDPVAKEPPPPSPKLQHKSEYQVSTIDDDRTPTPATKFHHSSTSKEPVIIEGETHLHKTPQKKSAIIINGETWDTHKVEQLLKQKQSDPSTKLKLQPYQLPGFDVWLNNLESDLAGATPLYAACAYAELDLLKALLTLQLKHPDEDIGLAAVNKHSKHTPFSIACKYEHKDIISVLLDFHAQDPKISIGLEHLTLVGNSILRQAVIENKKVTVKLLLNFITQHPELTNFQNTRCKNESEKYLWNLGVYYQYSASNFPLYIATQKRYSDIVRLLLEFKRTNPHIQIGTSQPHKTQRNTAFQLACKQGDLTTAALFLHFKLQAPNSLFQIYKPHLDTHNSPLFEAVIQQKVEVVALLINFKIKYPEIDIGADDLHKQKGTTPLFEACKIGNPQIVRLFLTLKAAVPNADIGLADVHPSTGNTPFFEVCERGHVEVLNEFLEFIPQHEDIDTGIGWLHPHSKNPPFFHVIINNQTPMVDRFLKFKALHPHIVIGLHYQLDDSGDSVFHIATRQGNLAQVKQLLAAKKSNPRLLIGENYLNHKEFTPVHEASILGQTEVIEHLVNLQSQEPDLQLSFAYQHPTTGETPLIAAIKAEQPETVKAMLSNRYVEIGIDIPDPETKLRPAQLANRKKQVEIDKLLQELDEQFEKDSETIEAFINSLHTKAVSTDV</sequence>
<dbReference type="SMART" id="SM00248">
    <property type="entry name" value="ANK"/>
    <property type="match status" value="12"/>
</dbReference>
<evidence type="ECO:0000313" key="4">
    <source>
        <dbReference type="EMBL" id="RLV59309.1"/>
    </source>
</evidence>
<reference evidence="4 5" key="1">
    <citation type="submission" date="2018-09" db="EMBL/GenBank/DDBJ databases">
        <title>Phylogeny of the Shewanellaceae, and recommendation for two new genera, Pseudoshewanella and Parashewanella.</title>
        <authorList>
            <person name="Wang G."/>
        </authorList>
    </citation>
    <scope>NUCLEOTIDE SEQUENCE [LARGE SCALE GENOMIC DNA]</scope>
    <source>
        <strain evidence="4 5">C51</strain>
    </source>
</reference>
<dbReference type="EMBL" id="QZEI01000038">
    <property type="protein sequence ID" value="RLV59309.1"/>
    <property type="molecule type" value="Genomic_DNA"/>
</dbReference>
<proteinExistence type="predicted"/>
<dbReference type="SUPFAM" id="SSF48403">
    <property type="entry name" value="Ankyrin repeat"/>
    <property type="match status" value="2"/>
</dbReference>
<dbReference type="Proteomes" id="UP000281474">
    <property type="component" value="Unassembled WGS sequence"/>
</dbReference>
<protein>
    <submittedName>
        <fullName evidence="4">Ankyrin repeat domain-containing protein</fullName>
    </submittedName>
</protein>
<keyword evidence="1" id="KW-0677">Repeat</keyword>
<feature type="region of interest" description="Disordered" evidence="3">
    <location>
        <begin position="1"/>
        <end position="54"/>
    </location>
</feature>
<keyword evidence="5" id="KW-1185">Reference proteome</keyword>
<dbReference type="RefSeq" id="WP_121839410.1">
    <property type="nucleotide sequence ID" value="NZ_ML014787.1"/>
</dbReference>
<dbReference type="PANTHER" id="PTHR24198:SF165">
    <property type="entry name" value="ANKYRIN REPEAT-CONTAINING PROTEIN-RELATED"/>
    <property type="match status" value="1"/>
</dbReference>
<dbReference type="PANTHER" id="PTHR24198">
    <property type="entry name" value="ANKYRIN REPEAT AND PROTEIN KINASE DOMAIN-CONTAINING PROTEIN"/>
    <property type="match status" value="1"/>
</dbReference>
<accession>A0A3L8PWZ2</accession>
<dbReference type="Pfam" id="PF12796">
    <property type="entry name" value="Ank_2"/>
    <property type="match status" value="2"/>
</dbReference>
<evidence type="ECO:0000256" key="1">
    <source>
        <dbReference type="ARBA" id="ARBA00022737"/>
    </source>
</evidence>
<organism evidence="4 5">
    <name type="scientific">Parashewanella curva</name>
    <dbReference type="NCBI Taxonomy" id="2338552"/>
    <lineage>
        <taxon>Bacteria</taxon>
        <taxon>Pseudomonadati</taxon>
        <taxon>Pseudomonadota</taxon>
        <taxon>Gammaproteobacteria</taxon>
        <taxon>Alteromonadales</taxon>
        <taxon>Shewanellaceae</taxon>
        <taxon>Parashewanella</taxon>
    </lineage>
</organism>
<name>A0A3L8PWZ2_9GAMM</name>
<dbReference type="InterPro" id="IPR002110">
    <property type="entry name" value="Ankyrin_rpt"/>
</dbReference>
<dbReference type="OrthoDB" id="5649730at2"/>
<evidence type="ECO:0000256" key="3">
    <source>
        <dbReference type="SAM" id="MobiDB-lite"/>
    </source>
</evidence>
<dbReference type="AlphaFoldDB" id="A0A3L8PWZ2"/>
<dbReference type="Gene3D" id="1.25.40.20">
    <property type="entry name" value="Ankyrin repeat-containing domain"/>
    <property type="match status" value="3"/>
</dbReference>
<comment type="caution">
    <text evidence="4">The sequence shown here is derived from an EMBL/GenBank/DDBJ whole genome shotgun (WGS) entry which is preliminary data.</text>
</comment>
<evidence type="ECO:0000313" key="5">
    <source>
        <dbReference type="Proteomes" id="UP000281474"/>
    </source>
</evidence>
<gene>
    <name evidence="4" type="ORF">D5018_12905</name>
</gene>
<evidence type="ECO:0000256" key="2">
    <source>
        <dbReference type="ARBA" id="ARBA00023043"/>
    </source>
</evidence>
<dbReference type="InterPro" id="IPR036770">
    <property type="entry name" value="Ankyrin_rpt-contain_sf"/>
</dbReference>